<dbReference type="CTD" id="9817917"/>
<dbReference type="Proteomes" id="UP000483820">
    <property type="component" value="Chromosome I"/>
</dbReference>
<protein>
    <recommendedName>
        <fullName evidence="1">Serpin domain-containing protein</fullName>
    </recommendedName>
</protein>
<dbReference type="AlphaFoldDB" id="A0A6A5HNI3"/>
<dbReference type="Pfam" id="PF00079">
    <property type="entry name" value="Serpin"/>
    <property type="match status" value="1"/>
</dbReference>
<dbReference type="SUPFAM" id="SSF56574">
    <property type="entry name" value="Serpins"/>
    <property type="match status" value="1"/>
</dbReference>
<dbReference type="KEGG" id="crq:GCK72_001627"/>
<feature type="domain" description="Serpin" evidence="1">
    <location>
        <begin position="84"/>
        <end position="196"/>
    </location>
</feature>
<proteinExistence type="predicted"/>
<reference evidence="2 3" key="1">
    <citation type="submission" date="2019-12" db="EMBL/GenBank/DDBJ databases">
        <title>Chromosome-level assembly of the Caenorhabditis remanei genome.</title>
        <authorList>
            <person name="Teterina A.A."/>
            <person name="Willis J.H."/>
            <person name="Phillips P.C."/>
        </authorList>
    </citation>
    <scope>NUCLEOTIDE SEQUENCE [LARGE SCALE GENOMIC DNA]</scope>
    <source>
        <strain evidence="2 3">PX506</strain>
        <tissue evidence="2">Whole organism</tissue>
    </source>
</reference>
<dbReference type="EMBL" id="WUAV01000001">
    <property type="protein sequence ID" value="KAF1769810.1"/>
    <property type="molecule type" value="Genomic_DNA"/>
</dbReference>
<sequence length="272" mass="31221">MPSQLPSVLTTVGLNLLRKIGVQTSVFFSPIEVSLSFINSSLESNELLPTDIFQVNSDFDEGDFKEKLEMLESDLEEKNLSTTTWRYPFSVHRKKQFGIDKDIIKQLEFISMEVDKNCQISCDQEENMSTEDEDFKVLSIPMAENSLSFVIFLPKEDKSLSESLEKLETEAFQSLLHDLSFMYIDFQIPVFKVPKTSETLTYSSRIFNFQEFELTDKAVEDIGKCRIIPRNSTRIMQAACETIPLPFLVDHPFFFAVMTENIPLILGIFNGK</sequence>
<dbReference type="InterPro" id="IPR042185">
    <property type="entry name" value="Serpin_sf_2"/>
</dbReference>
<organism evidence="2 3">
    <name type="scientific">Caenorhabditis remanei</name>
    <name type="common">Caenorhabditis vulgaris</name>
    <dbReference type="NCBI Taxonomy" id="31234"/>
    <lineage>
        <taxon>Eukaryota</taxon>
        <taxon>Metazoa</taxon>
        <taxon>Ecdysozoa</taxon>
        <taxon>Nematoda</taxon>
        <taxon>Chromadorea</taxon>
        <taxon>Rhabditida</taxon>
        <taxon>Rhabditina</taxon>
        <taxon>Rhabditomorpha</taxon>
        <taxon>Rhabditoidea</taxon>
        <taxon>Rhabditidae</taxon>
        <taxon>Peloderinae</taxon>
        <taxon>Caenorhabditis</taxon>
    </lineage>
</organism>
<name>A0A6A5HNI3_CAERE</name>
<dbReference type="RefSeq" id="XP_003114603.2">
    <property type="nucleotide sequence ID" value="XM_003114555.2"/>
</dbReference>
<evidence type="ECO:0000259" key="1">
    <source>
        <dbReference type="Pfam" id="PF00079"/>
    </source>
</evidence>
<dbReference type="GeneID" id="9817917"/>
<dbReference type="PROSITE" id="PS00284">
    <property type="entry name" value="SERPIN"/>
    <property type="match status" value="1"/>
</dbReference>
<evidence type="ECO:0000313" key="3">
    <source>
        <dbReference type="Proteomes" id="UP000483820"/>
    </source>
</evidence>
<dbReference type="InterPro" id="IPR023795">
    <property type="entry name" value="Serpin_CS"/>
</dbReference>
<dbReference type="InterPro" id="IPR036186">
    <property type="entry name" value="Serpin_sf"/>
</dbReference>
<gene>
    <name evidence="2" type="ORF">GCK72_001627</name>
</gene>
<dbReference type="InterPro" id="IPR023796">
    <property type="entry name" value="Serpin_dom"/>
</dbReference>
<comment type="caution">
    <text evidence="2">The sequence shown here is derived from an EMBL/GenBank/DDBJ whole genome shotgun (WGS) entry which is preliminary data.</text>
</comment>
<accession>A0A6A5HNI3</accession>
<dbReference type="Gene3D" id="2.30.39.10">
    <property type="entry name" value="Alpha-1-antitrypsin, domain 1"/>
    <property type="match status" value="1"/>
</dbReference>
<evidence type="ECO:0000313" key="2">
    <source>
        <dbReference type="EMBL" id="KAF1769810.1"/>
    </source>
</evidence>